<feature type="domain" description="Alpha-amylase C-terminal prokaryotic" evidence="2">
    <location>
        <begin position="176"/>
        <end position="236"/>
    </location>
</feature>
<dbReference type="SUPFAM" id="SSF51445">
    <property type="entry name" value="(Trans)glycosidases"/>
    <property type="match status" value="1"/>
</dbReference>
<dbReference type="InterPro" id="IPR017853">
    <property type="entry name" value="GH"/>
</dbReference>
<dbReference type="Gene3D" id="3.20.20.80">
    <property type="entry name" value="Glycosidases"/>
    <property type="match status" value="1"/>
</dbReference>
<dbReference type="InterPro" id="IPR015237">
    <property type="entry name" value="Alpha-amylase_C_pro"/>
</dbReference>
<evidence type="ECO:0000256" key="1">
    <source>
        <dbReference type="SAM" id="MobiDB-lite"/>
    </source>
</evidence>
<reference evidence="3" key="2">
    <citation type="submission" date="2020-09" db="EMBL/GenBank/DDBJ databases">
        <authorList>
            <person name="Sun Q."/>
            <person name="Zhou Y."/>
        </authorList>
    </citation>
    <scope>NUCLEOTIDE SEQUENCE</scope>
    <source>
        <strain evidence="3">CGMCC 1.15447</strain>
    </source>
</reference>
<accession>A0A916S4P7</accession>
<evidence type="ECO:0000259" key="2">
    <source>
        <dbReference type="Pfam" id="PF09154"/>
    </source>
</evidence>
<dbReference type="InterPro" id="IPR013780">
    <property type="entry name" value="Glyco_hydro_b"/>
</dbReference>
<feature type="region of interest" description="Disordered" evidence="1">
    <location>
        <begin position="202"/>
        <end position="241"/>
    </location>
</feature>
<protein>
    <recommendedName>
        <fullName evidence="2">Alpha-amylase C-terminal prokaryotic domain-containing protein</fullName>
    </recommendedName>
</protein>
<evidence type="ECO:0000313" key="4">
    <source>
        <dbReference type="Proteomes" id="UP000648801"/>
    </source>
</evidence>
<dbReference type="Gene3D" id="2.60.40.1180">
    <property type="entry name" value="Golgi alpha-mannosidase II"/>
    <property type="match status" value="1"/>
</dbReference>
<dbReference type="EMBL" id="BMJB01000005">
    <property type="protein sequence ID" value="GGA80535.1"/>
    <property type="molecule type" value="Genomic_DNA"/>
</dbReference>
<name>A0A916S4P7_9BACT</name>
<feature type="compositionally biased region" description="Basic and acidic residues" evidence="1">
    <location>
        <begin position="206"/>
        <end position="218"/>
    </location>
</feature>
<dbReference type="AlphaFoldDB" id="A0A916S4P7"/>
<gene>
    <name evidence="3" type="ORF">GCM10011507_34690</name>
</gene>
<proteinExistence type="predicted"/>
<reference evidence="3" key="1">
    <citation type="journal article" date="2014" name="Int. J. Syst. Evol. Microbiol.">
        <title>Complete genome sequence of Corynebacterium casei LMG S-19264T (=DSM 44701T), isolated from a smear-ripened cheese.</title>
        <authorList>
            <consortium name="US DOE Joint Genome Institute (JGI-PGF)"/>
            <person name="Walter F."/>
            <person name="Albersmeier A."/>
            <person name="Kalinowski J."/>
            <person name="Ruckert C."/>
        </authorList>
    </citation>
    <scope>NUCLEOTIDE SEQUENCE</scope>
    <source>
        <strain evidence="3">CGMCC 1.15447</strain>
    </source>
</reference>
<dbReference type="Proteomes" id="UP000648801">
    <property type="component" value="Unassembled WGS sequence"/>
</dbReference>
<organism evidence="3 4">
    <name type="scientific">Edaphobacter acidisoli</name>
    <dbReference type="NCBI Taxonomy" id="2040573"/>
    <lineage>
        <taxon>Bacteria</taxon>
        <taxon>Pseudomonadati</taxon>
        <taxon>Acidobacteriota</taxon>
        <taxon>Terriglobia</taxon>
        <taxon>Terriglobales</taxon>
        <taxon>Acidobacteriaceae</taxon>
        <taxon>Edaphobacter</taxon>
    </lineage>
</organism>
<dbReference type="Pfam" id="PF09154">
    <property type="entry name" value="Alpha-amy_C_pro"/>
    <property type="match status" value="1"/>
</dbReference>
<sequence>MLAKYQYQKKDRREFSPFVVGEYWAGPNDIEGWLDGVAALTDRQIAAFDFPLRYKLKDVCDTPKYDLRNLTDGSSVSAARPFNAVTFVENHDMRENEVVNDKMLGSSFILTQDGYPCVFWWDYYNCQLARPGSSNGIDALIAAHHAFAGGESCILHVDPDLYISQRAGTESQPGLVYVLNNLGNRWRGTSVKTKWPNQRFKPVAWDGKDSAPPDERTTDGNGNAEFPAPPRGYCVYAPAKN</sequence>
<keyword evidence="4" id="KW-1185">Reference proteome</keyword>
<evidence type="ECO:0000313" key="3">
    <source>
        <dbReference type="EMBL" id="GGA80535.1"/>
    </source>
</evidence>
<comment type="caution">
    <text evidence="3">The sequence shown here is derived from an EMBL/GenBank/DDBJ whole genome shotgun (WGS) entry which is preliminary data.</text>
</comment>
<dbReference type="GO" id="GO:0004553">
    <property type="term" value="F:hydrolase activity, hydrolyzing O-glycosyl compounds"/>
    <property type="evidence" value="ECO:0007669"/>
    <property type="project" value="InterPro"/>
</dbReference>